<dbReference type="AlphaFoldDB" id="A0A0M3V6H0"/>
<dbReference type="Proteomes" id="UP000062645">
    <property type="component" value="Chromosome"/>
</dbReference>
<organism evidence="1 2">
    <name type="scientific">Nostoc piscinale CENA21</name>
    <dbReference type="NCBI Taxonomy" id="224013"/>
    <lineage>
        <taxon>Bacteria</taxon>
        <taxon>Bacillati</taxon>
        <taxon>Cyanobacteriota</taxon>
        <taxon>Cyanophyceae</taxon>
        <taxon>Nostocales</taxon>
        <taxon>Nostocaceae</taxon>
        <taxon>Nostoc</taxon>
    </lineage>
</organism>
<sequence>MMYGALDALSYLHRAIIEQLYRPSEESYDYLVGCYALSDLRLSFPDWQSIQTTAALQSLEENILNLL</sequence>
<protein>
    <submittedName>
        <fullName evidence="1">Uncharacterized protein</fullName>
    </submittedName>
</protein>
<evidence type="ECO:0000313" key="1">
    <source>
        <dbReference type="EMBL" id="ALF55633.1"/>
    </source>
</evidence>
<accession>A0A0M3V6H0</accession>
<gene>
    <name evidence="1" type="ORF">ACX27_26775</name>
</gene>
<dbReference type="STRING" id="224013.ACX27_26775"/>
<dbReference type="PATRIC" id="fig|224013.5.peg.6411"/>
<dbReference type="KEGG" id="npz:ACX27_26775"/>
<proteinExistence type="predicted"/>
<evidence type="ECO:0000313" key="2">
    <source>
        <dbReference type="Proteomes" id="UP000062645"/>
    </source>
</evidence>
<keyword evidence="2" id="KW-1185">Reference proteome</keyword>
<reference evidence="1 2" key="2">
    <citation type="journal article" date="2016" name="Genome Announc.">
        <title>Draft Genome Sequence of the N2-Fixing Cyanobacterium Nostoc piscinale CENA21, Isolated from the Brazilian Amazon Floodplain.</title>
        <authorList>
            <person name="Leao T."/>
            <person name="Guimaraes P.I."/>
            <person name="de Melo A.G."/>
            <person name="Ramos R.T."/>
            <person name="Leao P.N."/>
            <person name="Silva A."/>
            <person name="Fiore M.F."/>
            <person name="Schneider M.P."/>
        </authorList>
    </citation>
    <scope>NUCLEOTIDE SEQUENCE [LARGE SCALE GENOMIC DNA]</scope>
    <source>
        <strain evidence="1 2">CENA21</strain>
    </source>
</reference>
<reference evidence="2" key="1">
    <citation type="submission" date="2015-07" db="EMBL/GenBank/DDBJ databases">
        <title>Genome Of Nitrogen-Fixing Cyanobacterium Nostoc piscinale CENA21 From Solimoes/Amazon River Floodplain Sediments And Comparative Genomics To Uncover Biosynthetic Natural Products Potential.</title>
        <authorList>
            <person name="Leao T.F."/>
            <person name="Leao P.N."/>
            <person name="Guimaraes P.I."/>
            <person name="de Melo A.G.C."/>
            <person name="Ramos R.T.J."/>
            <person name="Silva A."/>
            <person name="Fiore M.F."/>
            <person name="Schneider M.P.C."/>
        </authorList>
    </citation>
    <scope>NUCLEOTIDE SEQUENCE [LARGE SCALE GENOMIC DNA]</scope>
    <source>
        <strain evidence="2">CENA21</strain>
    </source>
</reference>
<dbReference type="EMBL" id="CP012036">
    <property type="protein sequence ID" value="ALF55633.1"/>
    <property type="molecule type" value="Genomic_DNA"/>
</dbReference>
<name>A0A0M3V6H0_9NOSO</name>